<dbReference type="EMBL" id="KQ115787">
    <property type="protein sequence ID" value="KMS65047.1"/>
    <property type="molecule type" value="Genomic_DNA"/>
</dbReference>
<proteinExistence type="predicted"/>
<keyword evidence="2" id="KW-1185">Reference proteome</keyword>
<dbReference type="Proteomes" id="UP000035740">
    <property type="component" value="Unassembled WGS sequence"/>
</dbReference>
<name>A0A0J7YN86_BETVV</name>
<feature type="non-terminal residue" evidence="1">
    <location>
        <position position="31"/>
    </location>
</feature>
<dbReference type="AlphaFoldDB" id="A0A0J7YN86"/>
<evidence type="ECO:0000313" key="2">
    <source>
        <dbReference type="Proteomes" id="UP000035740"/>
    </source>
</evidence>
<organism evidence="1 2">
    <name type="scientific">Beta vulgaris subsp. vulgaris</name>
    <name type="common">Beet</name>
    <dbReference type="NCBI Taxonomy" id="3555"/>
    <lineage>
        <taxon>Eukaryota</taxon>
        <taxon>Viridiplantae</taxon>
        <taxon>Streptophyta</taxon>
        <taxon>Embryophyta</taxon>
        <taxon>Tracheophyta</taxon>
        <taxon>Spermatophyta</taxon>
        <taxon>Magnoliopsida</taxon>
        <taxon>eudicotyledons</taxon>
        <taxon>Gunneridae</taxon>
        <taxon>Pentapetalae</taxon>
        <taxon>Caryophyllales</taxon>
        <taxon>Chenopodiaceae</taxon>
        <taxon>Betoideae</taxon>
        <taxon>Beta</taxon>
    </lineage>
</organism>
<reference evidence="1 2" key="1">
    <citation type="journal article" date="2014" name="Nature">
        <title>The genome of the recently domesticated crop plant sugar beet (Beta vulgaris).</title>
        <authorList>
            <person name="Dohm J.C."/>
            <person name="Minoche A.E."/>
            <person name="Holtgrawe D."/>
            <person name="Capella-Gutierrez S."/>
            <person name="Zakrzewski F."/>
            <person name="Tafer H."/>
            <person name="Rupp O."/>
            <person name="Sorensen T.R."/>
            <person name="Stracke R."/>
            <person name="Reinhardt R."/>
            <person name="Goesmann A."/>
            <person name="Kraft T."/>
            <person name="Schulz B."/>
            <person name="Stadler P.F."/>
            <person name="Schmidt T."/>
            <person name="Gabaldon T."/>
            <person name="Lehrach H."/>
            <person name="Weisshaar B."/>
            <person name="Himmelbauer H."/>
        </authorList>
    </citation>
    <scope>NUCLEOTIDE SEQUENCE [LARGE SCALE GENOMIC DNA]</scope>
    <source>
        <tissue evidence="1">Taproot</tissue>
    </source>
</reference>
<accession>A0A0J7YN86</accession>
<evidence type="ECO:0000313" key="1">
    <source>
        <dbReference type="EMBL" id="KMS65047.1"/>
    </source>
</evidence>
<dbReference type="Gramene" id="KMS65047">
    <property type="protein sequence ID" value="KMS65047"/>
    <property type="gene ID" value="BVRB_039980"/>
</dbReference>
<gene>
    <name evidence="1" type="ORF">BVRB_039980</name>
</gene>
<sequence length="31" mass="3363">MFHFAQTSKRNGRALKAIGCDSYPFGSSDVA</sequence>
<protein>
    <submittedName>
        <fullName evidence="1">Uncharacterized protein</fullName>
    </submittedName>
</protein>